<evidence type="ECO:0000313" key="5">
    <source>
        <dbReference type="Proteomes" id="UP001209746"/>
    </source>
</evidence>
<accession>A0AAE3IC96</accession>
<feature type="domain" description="CobQ/CobB/MinD/ParA nucleotide binding" evidence="1">
    <location>
        <begin position="8"/>
        <end position="202"/>
    </location>
</feature>
<comment type="caution">
    <text evidence="3">The sequence shown here is derived from an EMBL/GenBank/DDBJ whole genome shotgun (WGS) entry which is preliminary data.</text>
</comment>
<reference evidence="3" key="1">
    <citation type="submission" date="2023-02" db="EMBL/GenBank/DDBJ databases">
        <title>Enrichment on poylsaccharides allowed isolation of novel metabolic and taxonomic groups of Haloarchaea.</title>
        <authorList>
            <person name="Sorokin D.Y."/>
            <person name="Elcheninov A.G."/>
            <person name="Khizhniak T.V."/>
            <person name="Kolganova T.V."/>
            <person name="Kublanov I.V."/>
        </authorList>
    </citation>
    <scope>NUCLEOTIDE SEQUENCE</scope>
    <source>
        <strain evidence="2 4">HArc-curdl5-1</strain>
        <strain evidence="3">HArc-curdl7</strain>
    </source>
</reference>
<dbReference type="GO" id="GO:0005829">
    <property type="term" value="C:cytosol"/>
    <property type="evidence" value="ECO:0007669"/>
    <property type="project" value="TreeGrafter"/>
</dbReference>
<proteinExistence type="predicted"/>
<dbReference type="Proteomes" id="UP001209746">
    <property type="component" value="Unassembled WGS sequence"/>
</dbReference>
<sequence>MTAATVLTIGGAKGGAGKTVTAINVASALRSVGFSVALVDADLGTTNVADVLELDVEISIHEVLAGEADVEEAIVTAETGLDVLSGGDSIAYLAEADPAELRTVIDTLSGEYDTVIVDTGTGLSHEVLVPFGLADGVALVSTPNDTSIVDTRKTAEVVEKVDGTLLGVVVNRVTDDTDLERVREQIELPLLELLPNDPQASKTEPVVMKASDTDLAGAYRQLATTLHRQVSNEE</sequence>
<keyword evidence="4" id="KW-1185">Reference proteome</keyword>
<protein>
    <submittedName>
        <fullName evidence="3">P-loop NTPase</fullName>
    </submittedName>
</protein>
<dbReference type="InterPro" id="IPR050625">
    <property type="entry name" value="ParA/MinD_ATPase"/>
</dbReference>
<evidence type="ECO:0000313" key="3">
    <source>
        <dbReference type="EMBL" id="MCU4725944.1"/>
    </source>
</evidence>
<dbReference type="GO" id="GO:0005524">
    <property type="term" value="F:ATP binding"/>
    <property type="evidence" value="ECO:0007669"/>
    <property type="project" value="TreeGrafter"/>
</dbReference>
<gene>
    <name evidence="3" type="ORF">OB914_03015</name>
    <name evidence="2" type="ORF">OB916_00010</name>
</gene>
<dbReference type="InterPro" id="IPR002586">
    <property type="entry name" value="CobQ/CobB/MinD/ParA_Nub-bd_dom"/>
</dbReference>
<dbReference type="RefSeq" id="WP_315907226.1">
    <property type="nucleotide sequence ID" value="NZ_JAOPKC010000001.1"/>
</dbReference>
<evidence type="ECO:0000259" key="1">
    <source>
        <dbReference type="Pfam" id="PF01656"/>
    </source>
</evidence>
<organism evidence="3 5">
    <name type="scientific">Halapricum hydrolyticum</name>
    <dbReference type="NCBI Taxonomy" id="2979991"/>
    <lineage>
        <taxon>Archaea</taxon>
        <taxon>Methanobacteriati</taxon>
        <taxon>Methanobacteriota</taxon>
        <taxon>Stenosarchaea group</taxon>
        <taxon>Halobacteria</taxon>
        <taxon>Halobacteriales</taxon>
        <taxon>Haloarculaceae</taxon>
        <taxon>Halapricum</taxon>
    </lineage>
</organism>
<dbReference type="GO" id="GO:0009898">
    <property type="term" value="C:cytoplasmic side of plasma membrane"/>
    <property type="evidence" value="ECO:0007669"/>
    <property type="project" value="TreeGrafter"/>
</dbReference>
<dbReference type="GO" id="GO:0051782">
    <property type="term" value="P:negative regulation of cell division"/>
    <property type="evidence" value="ECO:0007669"/>
    <property type="project" value="TreeGrafter"/>
</dbReference>
<dbReference type="EMBL" id="JAOPKC010000001">
    <property type="protein sequence ID" value="MCU4716452.1"/>
    <property type="molecule type" value="Genomic_DNA"/>
</dbReference>
<dbReference type="PANTHER" id="PTHR43384">
    <property type="entry name" value="SEPTUM SITE-DETERMINING PROTEIN MIND HOMOLOG, CHLOROPLASTIC-RELATED"/>
    <property type="match status" value="1"/>
</dbReference>
<evidence type="ECO:0000313" key="4">
    <source>
        <dbReference type="Proteomes" id="UP001208186"/>
    </source>
</evidence>
<dbReference type="Proteomes" id="UP001208186">
    <property type="component" value="Unassembled WGS sequence"/>
</dbReference>
<dbReference type="PANTHER" id="PTHR43384:SF10">
    <property type="entry name" value="ATPASE INVOLVED IN CHROMOSOME PARTITIONING, PARA_MIND FAMILY"/>
    <property type="match status" value="1"/>
</dbReference>
<dbReference type="EMBL" id="JAOPKD010000001">
    <property type="protein sequence ID" value="MCU4725944.1"/>
    <property type="molecule type" value="Genomic_DNA"/>
</dbReference>
<dbReference type="Gene3D" id="3.40.50.300">
    <property type="entry name" value="P-loop containing nucleotide triphosphate hydrolases"/>
    <property type="match status" value="1"/>
</dbReference>
<dbReference type="GO" id="GO:0016887">
    <property type="term" value="F:ATP hydrolysis activity"/>
    <property type="evidence" value="ECO:0007669"/>
    <property type="project" value="TreeGrafter"/>
</dbReference>
<dbReference type="Pfam" id="PF01656">
    <property type="entry name" value="CbiA"/>
    <property type="match status" value="1"/>
</dbReference>
<dbReference type="SUPFAM" id="SSF52540">
    <property type="entry name" value="P-loop containing nucleoside triphosphate hydrolases"/>
    <property type="match status" value="1"/>
</dbReference>
<dbReference type="InterPro" id="IPR027417">
    <property type="entry name" value="P-loop_NTPase"/>
</dbReference>
<name>A0AAE3IC96_9EURY</name>
<evidence type="ECO:0000313" key="2">
    <source>
        <dbReference type="EMBL" id="MCU4716452.1"/>
    </source>
</evidence>
<dbReference type="AlphaFoldDB" id="A0AAE3IC96"/>